<comment type="function">
    <text evidence="12">Transport of potassium into the cell. Likely operates as a K(+):H(+) symporter.</text>
</comment>
<feature type="transmembrane region" description="Helical" evidence="12">
    <location>
        <begin position="410"/>
        <end position="434"/>
    </location>
</feature>
<feature type="domain" description="K+ potassium transporter C-terminal" evidence="15">
    <location>
        <begin position="493"/>
        <end position="639"/>
    </location>
</feature>
<dbReference type="InterPro" id="IPR003855">
    <property type="entry name" value="K+_transporter"/>
</dbReference>
<dbReference type="HAMAP" id="MF_01522">
    <property type="entry name" value="Kup"/>
    <property type="match status" value="1"/>
</dbReference>
<reference evidence="16 17" key="1">
    <citation type="submission" date="2023-07" db="EMBL/GenBank/DDBJ databases">
        <title>Sorghum-associated microbial communities from plants grown in Nebraska, USA.</title>
        <authorList>
            <person name="Schachtman D."/>
        </authorList>
    </citation>
    <scope>NUCLEOTIDE SEQUENCE [LARGE SCALE GENOMIC DNA]</scope>
    <source>
        <strain evidence="16 17">BE190</strain>
    </source>
</reference>
<keyword evidence="6 12" id="KW-0812">Transmembrane</keyword>
<dbReference type="InterPro" id="IPR053952">
    <property type="entry name" value="K_trans_C"/>
</dbReference>
<feature type="region of interest" description="Disordered" evidence="13">
    <location>
        <begin position="1"/>
        <end position="20"/>
    </location>
</feature>
<evidence type="ECO:0000256" key="2">
    <source>
        <dbReference type="ARBA" id="ARBA00007019"/>
    </source>
</evidence>
<dbReference type="InterPro" id="IPR023051">
    <property type="entry name" value="Kup"/>
</dbReference>
<evidence type="ECO:0000256" key="3">
    <source>
        <dbReference type="ARBA" id="ARBA00022448"/>
    </source>
</evidence>
<feature type="transmembrane region" description="Helical" evidence="12">
    <location>
        <begin position="381"/>
        <end position="403"/>
    </location>
</feature>
<keyword evidence="4 12" id="KW-1003">Cell membrane</keyword>
<feature type="transmembrane region" description="Helical" evidence="12">
    <location>
        <begin position="354"/>
        <end position="375"/>
    </location>
</feature>
<evidence type="ECO:0000256" key="12">
    <source>
        <dbReference type="HAMAP-Rule" id="MF_01522"/>
    </source>
</evidence>
<feature type="transmembrane region" description="Helical" evidence="12">
    <location>
        <begin position="186"/>
        <end position="207"/>
    </location>
</feature>
<keyword evidence="5 12" id="KW-0633">Potassium transport</keyword>
<gene>
    <name evidence="12" type="primary">kup</name>
    <name evidence="16" type="ORF">J2X05_003928</name>
</gene>
<evidence type="ECO:0000256" key="1">
    <source>
        <dbReference type="ARBA" id="ARBA00004141"/>
    </source>
</evidence>
<dbReference type="RefSeq" id="WP_310075667.1">
    <property type="nucleotide sequence ID" value="NZ_JAVDVX010000008.1"/>
</dbReference>
<dbReference type="Proteomes" id="UP001253595">
    <property type="component" value="Unassembled WGS sequence"/>
</dbReference>
<proteinExistence type="inferred from homology"/>
<sequence>MTVSSSLPIEPNSSSPSTPARQGMAALTLAAIGVVYGDIGTSPLYTVKEIFAPATGVPLDATHIVGAVSTIFWALMLVVTLKYVILILRADNRGEGGSLALTALAAKTASTNPQLRRIILMIGLFGATLFYGDSIITPAISVLGAMEGLEVATPALKPLVVPITLAILISLFLVQRFGTGAMGKVFGPIVTIWFLMLAVSGIAHIIAQPAILAALNPLEAWNFLAGRGWYVFAAIGAIVLALTGAEALYADMGHFGRKPIQIAWTYLVLPSLALNYMGQGALLLADPTAIANPFYKLFPQTLIWPALIIATMAAIIASQAVISGAYSMTRQAIQLGFLPRMTVQHTSARESGQIYMPAVNWMLLVGVIAVVLFFGSSSGLAGAYGIAVTVTMATTTCLTFFVVRGRWKLPLPIAIGATLFFLAVDIFLVAGCALKFLDGGWFSLLVAAVLFLIMSTWQRGRTIVMQCIHRDGLELGAFLPTLRPEEIQRAARVAVYMVADASTVPQALLHNLKHNQVLHERNLILTVQFKDVPWVGEDERIQLEELGNSFWRVTVNFGFMDAPDVPRALKLCERYGLTIPHFQTSYFLSRESIVSTPGGGMAPWRERLFAAMTRNAGGVVEFFRLPDNAVIELGTRVQI</sequence>
<feature type="transmembrane region" description="Helical" evidence="12">
    <location>
        <begin position="302"/>
        <end position="322"/>
    </location>
</feature>
<keyword evidence="7 12" id="KW-0769">Symport</keyword>
<feature type="compositionally biased region" description="Low complexity" evidence="13">
    <location>
        <begin position="1"/>
        <end position="17"/>
    </location>
</feature>
<dbReference type="Pfam" id="PF22776">
    <property type="entry name" value="K_trans_C"/>
    <property type="match status" value="1"/>
</dbReference>
<evidence type="ECO:0000256" key="6">
    <source>
        <dbReference type="ARBA" id="ARBA00022692"/>
    </source>
</evidence>
<feature type="transmembrane region" description="Helical" evidence="12">
    <location>
        <begin position="440"/>
        <end position="457"/>
    </location>
</feature>
<organism evidence="16 17">
    <name type="scientific">Cellvibrio fibrivorans</name>
    <dbReference type="NCBI Taxonomy" id="126350"/>
    <lineage>
        <taxon>Bacteria</taxon>
        <taxon>Pseudomonadati</taxon>
        <taxon>Pseudomonadota</taxon>
        <taxon>Gammaproteobacteria</taxon>
        <taxon>Cellvibrionales</taxon>
        <taxon>Cellvibrionaceae</taxon>
        <taxon>Cellvibrio</taxon>
    </lineage>
</organism>
<keyword evidence="8 12" id="KW-0630">Potassium</keyword>
<evidence type="ECO:0000259" key="14">
    <source>
        <dbReference type="Pfam" id="PF02705"/>
    </source>
</evidence>
<feature type="transmembrane region" description="Helical" evidence="12">
    <location>
        <begin position="262"/>
        <end position="282"/>
    </location>
</feature>
<evidence type="ECO:0000259" key="15">
    <source>
        <dbReference type="Pfam" id="PF22776"/>
    </source>
</evidence>
<evidence type="ECO:0000256" key="8">
    <source>
        <dbReference type="ARBA" id="ARBA00022958"/>
    </source>
</evidence>
<keyword evidence="9 12" id="KW-1133">Transmembrane helix</keyword>
<dbReference type="PANTHER" id="PTHR30540:SF79">
    <property type="entry name" value="LOW AFFINITY POTASSIUM TRANSPORT SYSTEM PROTEIN KUP"/>
    <property type="match status" value="1"/>
</dbReference>
<evidence type="ECO:0000313" key="17">
    <source>
        <dbReference type="Proteomes" id="UP001253595"/>
    </source>
</evidence>
<evidence type="ECO:0000256" key="5">
    <source>
        <dbReference type="ARBA" id="ARBA00022538"/>
    </source>
</evidence>
<comment type="caution">
    <text evidence="16">The sequence shown here is derived from an EMBL/GenBank/DDBJ whole genome shotgun (WGS) entry which is preliminary data.</text>
</comment>
<name>A0ABU1V366_9GAMM</name>
<evidence type="ECO:0000256" key="4">
    <source>
        <dbReference type="ARBA" id="ARBA00022475"/>
    </source>
</evidence>
<keyword evidence="17" id="KW-1185">Reference proteome</keyword>
<dbReference type="InterPro" id="IPR053951">
    <property type="entry name" value="K_trans_N"/>
</dbReference>
<keyword evidence="10 12" id="KW-0406">Ion transport</keyword>
<feature type="transmembrane region" description="Helical" evidence="12">
    <location>
        <begin position="118"/>
        <end position="143"/>
    </location>
</feature>
<dbReference type="PANTHER" id="PTHR30540">
    <property type="entry name" value="OSMOTIC STRESS POTASSIUM TRANSPORTER"/>
    <property type="match status" value="1"/>
</dbReference>
<comment type="similarity">
    <text evidence="2 12">Belongs to the HAK/KUP transporter (TC 2.A.72) family.</text>
</comment>
<keyword evidence="3 12" id="KW-0813">Transport</keyword>
<feature type="transmembrane region" description="Helical" evidence="12">
    <location>
        <begin position="155"/>
        <end position="174"/>
    </location>
</feature>
<feature type="transmembrane region" description="Helical" evidence="12">
    <location>
        <begin position="61"/>
        <end position="85"/>
    </location>
</feature>
<evidence type="ECO:0000256" key="9">
    <source>
        <dbReference type="ARBA" id="ARBA00022989"/>
    </source>
</evidence>
<comment type="catalytic activity">
    <reaction evidence="12">
        <text>K(+)(in) + H(+)(in) = K(+)(out) + H(+)(out)</text>
        <dbReference type="Rhea" id="RHEA:28490"/>
        <dbReference type="ChEBI" id="CHEBI:15378"/>
        <dbReference type="ChEBI" id="CHEBI:29103"/>
    </reaction>
</comment>
<protein>
    <recommendedName>
        <fullName evidence="12">Probable potassium transport system protein Kup</fullName>
    </recommendedName>
</protein>
<evidence type="ECO:0000313" key="16">
    <source>
        <dbReference type="EMBL" id="MDR7091890.1"/>
    </source>
</evidence>
<evidence type="ECO:0000256" key="7">
    <source>
        <dbReference type="ARBA" id="ARBA00022847"/>
    </source>
</evidence>
<comment type="subcellular location">
    <subcellularLocation>
        <location evidence="12">Cell membrane</location>
        <topology evidence="12">Multi-pass membrane protein</topology>
    </subcellularLocation>
    <subcellularLocation>
        <location evidence="1">Membrane</location>
        <topology evidence="1">Multi-pass membrane protein</topology>
    </subcellularLocation>
</comment>
<keyword evidence="11 12" id="KW-0472">Membrane</keyword>
<evidence type="ECO:0000256" key="11">
    <source>
        <dbReference type="ARBA" id="ARBA00023136"/>
    </source>
</evidence>
<feature type="transmembrane region" description="Helical" evidence="12">
    <location>
        <begin position="227"/>
        <end position="250"/>
    </location>
</feature>
<accession>A0ABU1V366</accession>
<evidence type="ECO:0000256" key="10">
    <source>
        <dbReference type="ARBA" id="ARBA00023065"/>
    </source>
</evidence>
<evidence type="ECO:0000256" key="13">
    <source>
        <dbReference type="SAM" id="MobiDB-lite"/>
    </source>
</evidence>
<dbReference type="EMBL" id="JAVDVX010000008">
    <property type="protein sequence ID" value="MDR7091890.1"/>
    <property type="molecule type" value="Genomic_DNA"/>
</dbReference>
<feature type="domain" description="K+ potassium transporter integral membrane" evidence="14">
    <location>
        <begin position="27"/>
        <end position="479"/>
    </location>
</feature>
<dbReference type="Pfam" id="PF02705">
    <property type="entry name" value="K_trans"/>
    <property type="match status" value="1"/>
</dbReference>